<dbReference type="RefSeq" id="WP_138335115.1">
    <property type="nucleotide sequence ID" value="NZ_JAPAIP010000033.1"/>
</dbReference>
<protein>
    <submittedName>
        <fullName evidence="2">Helix-turn-helix transcriptional regulator</fullName>
    </submittedName>
</protein>
<dbReference type="Proteomes" id="UP001208682">
    <property type="component" value="Unassembled WGS sequence"/>
</dbReference>
<dbReference type="SMART" id="SM00530">
    <property type="entry name" value="HTH_XRE"/>
    <property type="match status" value="1"/>
</dbReference>
<dbReference type="InterPro" id="IPR001387">
    <property type="entry name" value="Cro/C1-type_HTH"/>
</dbReference>
<evidence type="ECO:0000313" key="3">
    <source>
        <dbReference type="Proteomes" id="UP001208682"/>
    </source>
</evidence>
<sequence length="71" mass="8118">MIRNNIEVDVKIKCIEKGLTQAQLGEKIGTTGQYINRIIKKQNNIINKTFVSMMEALGYDIELNYVKRGSK</sequence>
<evidence type="ECO:0000259" key="1">
    <source>
        <dbReference type="PROSITE" id="PS50943"/>
    </source>
</evidence>
<accession>A0ABD4U590</accession>
<feature type="domain" description="HTH cro/C1-type" evidence="1">
    <location>
        <begin position="10"/>
        <end position="64"/>
    </location>
</feature>
<dbReference type="AlphaFoldDB" id="A0ABD4U590"/>
<dbReference type="InterPro" id="IPR010982">
    <property type="entry name" value="Lambda_DNA-bd_dom_sf"/>
</dbReference>
<evidence type="ECO:0000313" key="2">
    <source>
        <dbReference type="EMBL" id="MCW1077368.1"/>
    </source>
</evidence>
<reference evidence="2 3" key="1">
    <citation type="submission" date="2022-10" db="EMBL/GenBank/DDBJ databases">
        <title>Comparative genomic study of S. anginosus.</title>
        <authorList>
            <person name="Prasad A."/>
            <person name="Ene A."/>
            <person name="Jablonska S."/>
            <person name="Du J."/>
            <person name="Wolfe A.J."/>
            <person name="Putonti C."/>
        </authorList>
    </citation>
    <scope>NUCLEOTIDE SEQUENCE [LARGE SCALE GENOMIC DNA]</scope>
    <source>
        <strain evidence="2 3">UMB1339</strain>
    </source>
</reference>
<dbReference type="SUPFAM" id="SSF47413">
    <property type="entry name" value="lambda repressor-like DNA-binding domains"/>
    <property type="match status" value="1"/>
</dbReference>
<dbReference type="CDD" id="cd00093">
    <property type="entry name" value="HTH_XRE"/>
    <property type="match status" value="1"/>
</dbReference>
<organism evidence="2 3">
    <name type="scientific">Streptococcus anginosus</name>
    <dbReference type="NCBI Taxonomy" id="1328"/>
    <lineage>
        <taxon>Bacteria</taxon>
        <taxon>Bacillati</taxon>
        <taxon>Bacillota</taxon>
        <taxon>Bacilli</taxon>
        <taxon>Lactobacillales</taxon>
        <taxon>Streptococcaceae</taxon>
        <taxon>Streptococcus</taxon>
        <taxon>Streptococcus anginosus group</taxon>
    </lineage>
</organism>
<proteinExistence type="predicted"/>
<gene>
    <name evidence="2" type="ORF">OJ589_09465</name>
</gene>
<dbReference type="Gene3D" id="1.10.260.40">
    <property type="entry name" value="lambda repressor-like DNA-binding domains"/>
    <property type="match status" value="1"/>
</dbReference>
<dbReference type="EMBL" id="JAPAIP010000033">
    <property type="protein sequence ID" value="MCW1077368.1"/>
    <property type="molecule type" value="Genomic_DNA"/>
</dbReference>
<name>A0ABD4U590_STRAP</name>
<dbReference type="Pfam" id="PF01381">
    <property type="entry name" value="HTH_3"/>
    <property type="match status" value="1"/>
</dbReference>
<dbReference type="PROSITE" id="PS50943">
    <property type="entry name" value="HTH_CROC1"/>
    <property type="match status" value="1"/>
</dbReference>
<comment type="caution">
    <text evidence="2">The sequence shown here is derived from an EMBL/GenBank/DDBJ whole genome shotgun (WGS) entry which is preliminary data.</text>
</comment>